<dbReference type="AlphaFoldDB" id="A0A1B9IQA8"/>
<name>A0A1B9IQA8_9TREE</name>
<accession>A0A1B9IQA8</accession>
<organism evidence="1 2">
    <name type="scientific">Kwoniella mangroviensis CBS 10435</name>
    <dbReference type="NCBI Taxonomy" id="1331196"/>
    <lineage>
        <taxon>Eukaryota</taxon>
        <taxon>Fungi</taxon>
        <taxon>Dikarya</taxon>
        <taxon>Basidiomycota</taxon>
        <taxon>Agaricomycotina</taxon>
        <taxon>Tremellomycetes</taxon>
        <taxon>Tremellales</taxon>
        <taxon>Cryptococcaceae</taxon>
        <taxon>Kwoniella</taxon>
    </lineage>
</organism>
<evidence type="ECO:0000313" key="2">
    <source>
        <dbReference type="Proteomes" id="UP000092583"/>
    </source>
</evidence>
<dbReference type="EMBL" id="KI669463">
    <property type="protein sequence ID" value="OCF57712.1"/>
    <property type="molecule type" value="Genomic_DNA"/>
</dbReference>
<dbReference type="Proteomes" id="UP000092583">
    <property type="component" value="Unassembled WGS sequence"/>
</dbReference>
<reference evidence="2" key="2">
    <citation type="submission" date="2013-12" db="EMBL/GenBank/DDBJ databases">
        <title>Evolution of pathogenesis and genome organization in the Tremellales.</title>
        <authorList>
            <person name="Cuomo C."/>
            <person name="Litvintseva A."/>
            <person name="Heitman J."/>
            <person name="Chen Y."/>
            <person name="Sun S."/>
            <person name="Springer D."/>
            <person name="Dromer F."/>
            <person name="Young S."/>
            <person name="Zeng Q."/>
            <person name="Chapman S."/>
            <person name="Gujja S."/>
            <person name="Saif S."/>
            <person name="Birren B."/>
        </authorList>
    </citation>
    <scope>NUCLEOTIDE SEQUENCE [LARGE SCALE GENOMIC DNA]</scope>
    <source>
        <strain evidence="2">CBS 10435</strain>
    </source>
</reference>
<sequence length="270" mass="30092">MPLNISTRLPSNLSQSLKSLPLKPLGISTLSTRPSWRRSEDGFTSIEKVRDILTKEEYLMVFSTDNRGSFKSIDGNQLSIVPTEGPINQRSSRKGDTSHIRRSNCISLSNDEVFRINSKPLVMEEGTLYYAKPLPLSLKESTTAEAKSQVYQSSPILDLLKSRGSDVGDCLGLNILIRDHRDLLDGKEKGRGKEMEIRSLYSLAPLQGQDSIDTVSESDSKGDLELITVDDEKNNVSWYDPTLIRKLPEDSEMYTVGAIPLDEVLGNLDK</sequence>
<keyword evidence="2" id="KW-1185">Reference proteome</keyword>
<reference evidence="1 2" key="1">
    <citation type="submission" date="2013-07" db="EMBL/GenBank/DDBJ databases">
        <title>The Genome Sequence of Kwoniella mangroviensis CBS10435.</title>
        <authorList>
            <consortium name="The Broad Institute Genome Sequencing Platform"/>
            <person name="Cuomo C."/>
            <person name="Litvintseva A."/>
            <person name="Chen Y."/>
            <person name="Heitman J."/>
            <person name="Sun S."/>
            <person name="Springer D."/>
            <person name="Dromer F."/>
            <person name="Young S.K."/>
            <person name="Zeng Q."/>
            <person name="Gargeya S."/>
            <person name="Fitzgerald M."/>
            <person name="Abouelleil A."/>
            <person name="Alvarado L."/>
            <person name="Berlin A.M."/>
            <person name="Chapman S.B."/>
            <person name="Dewar J."/>
            <person name="Goldberg J."/>
            <person name="Griggs A."/>
            <person name="Gujja S."/>
            <person name="Hansen M."/>
            <person name="Howarth C."/>
            <person name="Imamovic A."/>
            <person name="Larimer J."/>
            <person name="McCowan C."/>
            <person name="Murphy C."/>
            <person name="Pearson M."/>
            <person name="Priest M."/>
            <person name="Roberts A."/>
            <person name="Saif S."/>
            <person name="Shea T."/>
            <person name="Sykes S."/>
            <person name="Wortman J."/>
            <person name="Nusbaum C."/>
            <person name="Birren B."/>
        </authorList>
    </citation>
    <scope>NUCLEOTIDE SEQUENCE [LARGE SCALE GENOMIC DNA]</scope>
    <source>
        <strain evidence="1 2">CBS 10435</strain>
    </source>
</reference>
<proteinExistence type="predicted"/>
<protein>
    <submittedName>
        <fullName evidence="1">Uncharacterized protein</fullName>
    </submittedName>
</protein>
<evidence type="ECO:0000313" key="1">
    <source>
        <dbReference type="EMBL" id="OCF57712.1"/>
    </source>
</evidence>
<gene>
    <name evidence="1" type="ORF">L486_05176</name>
</gene>